<dbReference type="OMA" id="PNDDAMQ"/>
<evidence type="ECO:0000313" key="2">
    <source>
        <dbReference type="EMBL" id="EIN04432.1"/>
    </source>
</evidence>
<feature type="compositionally biased region" description="Acidic residues" evidence="1">
    <location>
        <begin position="146"/>
        <end position="180"/>
    </location>
</feature>
<dbReference type="GeneID" id="18877584"/>
<evidence type="ECO:0000313" key="3">
    <source>
        <dbReference type="Proteomes" id="UP000054196"/>
    </source>
</evidence>
<dbReference type="Proteomes" id="UP000054196">
    <property type="component" value="Unassembled WGS sequence"/>
</dbReference>
<dbReference type="EMBL" id="JH687554">
    <property type="protein sequence ID" value="EIN04432.1"/>
    <property type="molecule type" value="Genomic_DNA"/>
</dbReference>
<protein>
    <submittedName>
        <fullName evidence="2">Uncharacterized protein</fullName>
    </submittedName>
</protein>
<name>R7S3Q5_PUNST</name>
<dbReference type="HOGENOM" id="CLU_1046407_0_0_1"/>
<organism evidence="2 3">
    <name type="scientific">Punctularia strigosozonata (strain HHB-11173)</name>
    <name type="common">White-rot fungus</name>
    <dbReference type="NCBI Taxonomy" id="741275"/>
    <lineage>
        <taxon>Eukaryota</taxon>
        <taxon>Fungi</taxon>
        <taxon>Dikarya</taxon>
        <taxon>Basidiomycota</taxon>
        <taxon>Agaricomycotina</taxon>
        <taxon>Agaricomycetes</taxon>
        <taxon>Corticiales</taxon>
        <taxon>Punctulariaceae</taxon>
        <taxon>Punctularia</taxon>
    </lineage>
</organism>
<evidence type="ECO:0000256" key="1">
    <source>
        <dbReference type="SAM" id="MobiDB-lite"/>
    </source>
</evidence>
<reference evidence="3" key="1">
    <citation type="journal article" date="2012" name="Science">
        <title>The Paleozoic origin of enzymatic lignin decomposition reconstructed from 31 fungal genomes.</title>
        <authorList>
            <person name="Floudas D."/>
            <person name="Binder M."/>
            <person name="Riley R."/>
            <person name="Barry K."/>
            <person name="Blanchette R.A."/>
            <person name="Henrissat B."/>
            <person name="Martinez A.T."/>
            <person name="Otillar R."/>
            <person name="Spatafora J.W."/>
            <person name="Yadav J.S."/>
            <person name="Aerts A."/>
            <person name="Benoit I."/>
            <person name="Boyd A."/>
            <person name="Carlson A."/>
            <person name="Copeland A."/>
            <person name="Coutinho P.M."/>
            <person name="de Vries R.P."/>
            <person name="Ferreira P."/>
            <person name="Findley K."/>
            <person name="Foster B."/>
            <person name="Gaskell J."/>
            <person name="Glotzer D."/>
            <person name="Gorecki P."/>
            <person name="Heitman J."/>
            <person name="Hesse C."/>
            <person name="Hori C."/>
            <person name="Igarashi K."/>
            <person name="Jurgens J.A."/>
            <person name="Kallen N."/>
            <person name="Kersten P."/>
            <person name="Kohler A."/>
            <person name="Kuees U."/>
            <person name="Kumar T.K.A."/>
            <person name="Kuo A."/>
            <person name="LaButti K."/>
            <person name="Larrondo L.F."/>
            <person name="Lindquist E."/>
            <person name="Ling A."/>
            <person name="Lombard V."/>
            <person name="Lucas S."/>
            <person name="Lundell T."/>
            <person name="Martin R."/>
            <person name="McLaughlin D.J."/>
            <person name="Morgenstern I."/>
            <person name="Morin E."/>
            <person name="Murat C."/>
            <person name="Nagy L.G."/>
            <person name="Nolan M."/>
            <person name="Ohm R.A."/>
            <person name="Patyshakuliyeva A."/>
            <person name="Rokas A."/>
            <person name="Ruiz-Duenas F.J."/>
            <person name="Sabat G."/>
            <person name="Salamov A."/>
            <person name="Samejima M."/>
            <person name="Schmutz J."/>
            <person name="Slot J.C."/>
            <person name="St John F."/>
            <person name="Stenlid J."/>
            <person name="Sun H."/>
            <person name="Sun S."/>
            <person name="Syed K."/>
            <person name="Tsang A."/>
            <person name="Wiebenga A."/>
            <person name="Young D."/>
            <person name="Pisabarro A."/>
            <person name="Eastwood D.C."/>
            <person name="Martin F."/>
            <person name="Cullen D."/>
            <person name="Grigoriev I.V."/>
            <person name="Hibbett D.S."/>
        </authorList>
    </citation>
    <scope>NUCLEOTIDE SEQUENCE [LARGE SCALE GENOMIC DNA]</scope>
    <source>
        <strain evidence="3">HHB-11173 SS5</strain>
    </source>
</reference>
<feature type="region of interest" description="Disordered" evidence="1">
    <location>
        <begin position="49"/>
        <end position="218"/>
    </location>
</feature>
<dbReference type="AlphaFoldDB" id="R7S3Q5"/>
<proteinExistence type="predicted"/>
<dbReference type="RefSeq" id="XP_007388227.1">
    <property type="nucleotide sequence ID" value="XM_007388165.1"/>
</dbReference>
<gene>
    <name evidence="2" type="ORF">PUNSTDRAFT_122791</name>
</gene>
<dbReference type="KEGG" id="psq:PUNSTDRAFT_122791"/>
<keyword evidence="3" id="KW-1185">Reference proteome</keyword>
<sequence>MSSKIPWESVKMLTLRSLCQEIGAPHWGAMRKDEMIAFLQAANEKGVEAAAKEMPTPANIETRADGTSVKRKAAPKEEPSVLVGGSETPSASTRSKRAKAVIQTRSSSTKAAKAKAEKDAANGVGRKPAPRKKKRPAKKVEKTSISDDEDAEGEDVEPSDAEADAEGEPSQEAPNDDAMQEDVPPPSASAETNDATATDDDVAGSGVVQDASPPEPVTVVETTATEMVVDPAGTFTASETTQVVVLTNEDATYAVAAEGTSTTPAA</sequence>
<feature type="compositionally biased region" description="Basic residues" evidence="1">
    <location>
        <begin position="128"/>
        <end position="137"/>
    </location>
</feature>
<accession>R7S3Q5</accession>